<comment type="caution">
    <text evidence="2">The sequence shown here is derived from an EMBL/GenBank/DDBJ whole genome shotgun (WGS) entry which is preliminary data.</text>
</comment>
<evidence type="ECO:0000313" key="3">
    <source>
        <dbReference type="Proteomes" id="UP001465119"/>
    </source>
</evidence>
<name>A0ABV1C5D8_9FIRM</name>
<proteinExistence type="predicted"/>
<keyword evidence="3" id="KW-1185">Reference proteome</keyword>
<evidence type="ECO:0000256" key="1">
    <source>
        <dbReference type="SAM" id="Phobius"/>
    </source>
</evidence>
<protein>
    <recommendedName>
        <fullName evidence="4">Holin</fullName>
    </recommendedName>
</protein>
<organism evidence="2 3">
    <name type="scientific">Faecalibacterium intestinale</name>
    <dbReference type="NCBI Taxonomy" id="3133155"/>
    <lineage>
        <taxon>Bacteria</taxon>
        <taxon>Bacillati</taxon>
        <taxon>Bacillota</taxon>
        <taxon>Clostridia</taxon>
        <taxon>Eubacteriales</taxon>
        <taxon>Oscillospiraceae</taxon>
        <taxon>Faecalibacterium</taxon>
    </lineage>
</organism>
<reference evidence="2 3" key="1">
    <citation type="submission" date="2024-03" db="EMBL/GenBank/DDBJ databases">
        <title>Human intestinal bacterial collection.</title>
        <authorList>
            <person name="Pauvert C."/>
            <person name="Hitch T.C.A."/>
            <person name="Clavel T."/>
        </authorList>
    </citation>
    <scope>NUCLEOTIDE SEQUENCE [LARGE SCALE GENOMIC DNA]</scope>
    <source>
        <strain evidence="2 3">CLA-AA-H281</strain>
    </source>
</reference>
<dbReference type="Proteomes" id="UP001465119">
    <property type="component" value="Unassembled WGS sequence"/>
</dbReference>
<evidence type="ECO:0000313" key="2">
    <source>
        <dbReference type="EMBL" id="MEQ2385909.1"/>
    </source>
</evidence>
<dbReference type="RefSeq" id="WP_349186443.1">
    <property type="nucleotide sequence ID" value="NZ_JBBMEN010000009.1"/>
</dbReference>
<feature type="transmembrane region" description="Helical" evidence="1">
    <location>
        <begin position="20"/>
        <end position="39"/>
    </location>
</feature>
<keyword evidence="1" id="KW-1133">Transmembrane helix</keyword>
<keyword evidence="1" id="KW-0812">Transmembrane</keyword>
<dbReference type="EMBL" id="JBBMEN010000009">
    <property type="protein sequence ID" value="MEQ2385909.1"/>
    <property type="molecule type" value="Genomic_DNA"/>
</dbReference>
<keyword evidence="1" id="KW-0472">Membrane</keyword>
<evidence type="ECO:0008006" key="4">
    <source>
        <dbReference type="Google" id="ProtNLM"/>
    </source>
</evidence>
<gene>
    <name evidence="2" type="ORF">WMO20_08200</name>
</gene>
<accession>A0ABV1C5D8</accession>
<sequence length="44" mass="4837">MLPENVNWNAVLQSITDTWLPLIGTVAAIILVAIIVHVAQKNKK</sequence>